<dbReference type="OrthoDB" id="3269456at2759"/>
<proteinExistence type="predicted"/>
<evidence type="ECO:0000313" key="2">
    <source>
        <dbReference type="Proteomes" id="UP000799118"/>
    </source>
</evidence>
<dbReference type="EMBL" id="ML769574">
    <property type="protein sequence ID" value="KAE9393336.1"/>
    <property type="molecule type" value="Genomic_DNA"/>
</dbReference>
<dbReference type="Proteomes" id="UP000799118">
    <property type="component" value="Unassembled WGS sequence"/>
</dbReference>
<organism evidence="1 2">
    <name type="scientific">Gymnopus androsaceus JB14</name>
    <dbReference type="NCBI Taxonomy" id="1447944"/>
    <lineage>
        <taxon>Eukaryota</taxon>
        <taxon>Fungi</taxon>
        <taxon>Dikarya</taxon>
        <taxon>Basidiomycota</taxon>
        <taxon>Agaricomycotina</taxon>
        <taxon>Agaricomycetes</taxon>
        <taxon>Agaricomycetidae</taxon>
        <taxon>Agaricales</taxon>
        <taxon>Marasmiineae</taxon>
        <taxon>Omphalotaceae</taxon>
        <taxon>Gymnopus</taxon>
    </lineage>
</organism>
<name>A0A6A4H6B8_9AGAR</name>
<accession>A0A6A4H6B8</accession>
<dbReference type="AlphaFoldDB" id="A0A6A4H6B8"/>
<gene>
    <name evidence="1" type="ORF">BT96DRAFT_999518</name>
</gene>
<keyword evidence="2" id="KW-1185">Reference proteome</keyword>
<sequence>MPMPMEKQAYFGCMVEDWVSKHYDKENPKGDKLLAYTLNKVGVTLEEEKDPQQWILTHSEFDNNSINQVESSFKFCGMVWDHTLSPAKLEKSLQNGVKRVTQSVVITGMGSKSFQRGLDTLNKIHDYVIRQFPEDAVRSWHPMDLAGYEFPAIKLSNQMFVHRSKVGRSKVLEIPSDMDPNNILGTASLESGYCYTEDCKVDYRALEQSEKGKVYKPVKPVTFHRGDIVEIIFSIHLYPLRSQDTKHIPGTKVEKWSTPSESNTNQVMITKLLGVTLLDGAISKEFTAAFEKKSTSRGVIRKRIDYEEGNIE</sequence>
<evidence type="ECO:0000313" key="1">
    <source>
        <dbReference type="EMBL" id="KAE9393336.1"/>
    </source>
</evidence>
<reference evidence="1" key="1">
    <citation type="journal article" date="2019" name="Environ. Microbiol.">
        <title>Fungal ecological strategies reflected in gene transcription - a case study of two litter decomposers.</title>
        <authorList>
            <person name="Barbi F."/>
            <person name="Kohler A."/>
            <person name="Barry K."/>
            <person name="Baskaran P."/>
            <person name="Daum C."/>
            <person name="Fauchery L."/>
            <person name="Ihrmark K."/>
            <person name="Kuo A."/>
            <person name="LaButti K."/>
            <person name="Lipzen A."/>
            <person name="Morin E."/>
            <person name="Grigoriev I.V."/>
            <person name="Henrissat B."/>
            <person name="Lindahl B."/>
            <person name="Martin F."/>
        </authorList>
    </citation>
    <scope>NUCLEOTIDE SEQUENCE</scope>
    <source>
        <strain evidence="1">JB14</strain>
    </source>
</reference>
<protein>
    <submittedName>
        <fullName evidence="1">Uncharacterized protein</fullName>
    </submittedName>
</protein>